<dbReference type="CDD" id="cd15457">
    <property type="entry name" value="NADAR"/>
    <property type="match status" value="1"/>
</dbReference>
<reference evidence="3 4" key="1">
    <citation type="submission" date="2017-03" db="EMBL/GenBank/DDBJ databases">
        <title>Genomes of endolithic fungi from Antarctica.</title>
        <authorList>
            <person name="Coleine C."/>
            <person name="Masonjones S."/>
            <person name="Stajich J.E."/>
        </authorList>
    </citation>
    <scope>NUCLEOTIDE SEQUENCE [LARGE SCALE GENOMIC DNA]</scope>
    <source>
        <strain evidence="3 4">CCFEE 5184</strain>
    </source>
</reference>
<dbReference type="Gene3D" id="1.10.357.40">
    <property type="entry name" value="YbiA-like"/>
    <property type="match status" value="1"/>
</dbReference>
<evidence type="ECO:0000259" key="2">
    <source>
        <dbReference type="Pfam" id="PF08719"/>
    </source>
</evidence>
<dbReference type="OrthoDB" id="206452at2759"/>
<keyword evidence="4" id="KW-1185">Reference proteome</keyword>
<evidence type="ECO:0000256" key="1">
    <source>
        <dbReference type="SAM" id="MobiDB-lite"/>
    </source>
</evidence>
<gene>
    <name evidence="3" type="ORF">B0A55_04014</name>
</gene>
<dbReference type="Proteomes" id="UP000309340">
    <property type="component" value="Unassembled WGS sequence"/>
</dbReference>
<dbReference type="InterPro" id="IPR012816">
    <property type="entry name" value="NADAR"/>
</dbReference>
<dbReference type="InterPro" id="IPR037238">
    <property type="entry name" value="YbiA-like_sf"/>
</dbReference>
<dbReference type="SUPFAM" id="SSF143990">
    <property type="entry name" value="YbiA-like"/>
    <property type="match status" value="1"/>
</dbReference>
<dbReference type="EMBL" id="NAJQ01000131">
    <property type="protein sequence ID" value="TKA77705.1"/>
    <property type="molecule type" value="Genomic_DNA"/>
</dbReference>
<feature type="compositionally biased region" description="Basic and acidic residues" evidence="1">
    <location>
        <begin position="153"/>
        <end position="187"/>
    </location>
</feature>
<comment type="caution">
    <text evidence="3">The sequence shown here is derived from an EMBL/GenBank/DDBJ whole genome shotgun (WGS) entry which is preliminary data.</text>
</comment>
<evidence type="ECO:0000313" key="3">
    <source>
        <dbReference type="EMBL" id="TKA77705.1"/>
    </source>
</evidence>
<sequence length="241" mass="26450">MHLEHTFHCVEQVYQYANSLIFATADVKRNDWKQKITNEDMPHLILCLLNPNDIAHFVLRRALFLKFAQNADMREWLLKTGDYELVEAAAHDRNCGIGFHAEDAVANRGKWGANMLGELLMEVREKCGRMDKYEGGYDKVFWDEQLAEHAAKAKANAEKRAAAKAKTREARRGEKAGGPSRSEKSGAQEDAAGEEGDGQSMRGRGREGALDVGPSAGGGLGHETSGEGDQQLGGAFSTMAL</sequence>
<dbReference type="AlphaFoldDB" id="A0A4U0XRW5"/>
<dbReference type="Pfam" id="PF08719">
    <property type="entry name" value="NADAR"/>
    <property type="match status" value="1"/>
</dbReference>
<protein>
    <recommendedName>
        <fullName evidence="2">NADAR domain-containing protein</fullName>
    </recommendedName>
</protein>
<proteinExistence type="predicted"/>
<evidence type="ECO:0000313" key="4">
    <source>
        <dbReference type="Proteomes" id="UP000309340"/>
    </source>
</evidence>
<name>A0A4U0XRW5_9PEZI</name>
<accession>A0A4U0XRW5</accession>
<organism evidence="3 4">
    <name type="scientific">Friedmanniomyces simplex</name>
    <dbReference type="NCBI Taxonomy" id="329884"/>
    <lineage>
        <taxon>Eukaryota</taxon>
        <taxon>Fungi</taxon>
        <taxon>Dikarya</taxon>
        <taxon>Ascomycota</taxon>
        <taxon>Pezizomycotina</taxon>
        <taxon>Dothideomycetes</taxon>
        <taxon>Dothideomycetidae</taxon>
        <taxon>Mycosphaerellales</taxon>
        <taxon>Teratosphaeriaceae</taxon>
        <taxon>Friedmanniomyces</taxon>
    </lineage>
</organism>
<feature type="region of interest" description="Disordered" evidence="1">
    <location>
        <begin position="153"/>
        <end position="241"/>
    </location>
</feature>
<dbReference type="STRING" id="329884.A0A4U0XRW5"/>
<feature type="domain" description="NADAR" evidence="2">
    <location>
        <begin position="5"/>
        <end position="126"/>
    </location>
</feature>